<evidence type="ECO:0000256" key="2">
    <source>
        <dbReference type="ARBA" id="ARBA00022801"/>
    </source>
</evidence>
<dbReference type="Proteomes" id="UP000321034">
    <property type="component" value="Unassembled WGS sequence"/>
</dbReference>
<dbReference type="EMBL" id="VRSV01000001">
    <property type="protein sequence ID" value="TXK13679.1"/>
    <property type="molecule type" value="Genomic_DNA"/>
</dbReference>
<dbReference type="InterPro" id="IPR020084">
    <property type="entry name" value="NUDIX_hydrolase_CS"/>
</dbReference>
<gene>
    <name evidence="4" type="ORF">FVP77_09990</name>
</gene>
<reference evidence="4 5" key="1">
    <citation type="submission" date="2019-08" db="EMBL/GenBank/DDBJ databases">
        <authorList>
            <person name="Dong K."/>
        </authorList>
    </citation>
    <scope>NUCLEOTIDE SEQUENCE [LARGE SCALE GENOMIC DNA]</scope>
    <source>
        <strain evidence="4 5">JCM14558</strain>
    </source>
</reference>
<dbReference type="AlphaFoldDB" id="A0A5C8I5V3"/>
<dbReference type="RefSeq" id="WP_147894324.1">
    <property type="nucleotide sequence ID" value="NZ_BAAANR010000001.1"/>
</dbReference>
<dbReference type="InterPro" id="IPR000086">
    <property type="entry name" value="NUDIX_hydrolase_dom"/>
</dbReference>
<protein>
    <submittedName>
        <fullName evidence="4">NUDIX domain-containing protein</fullName>
    </submittedName>
</protein>
<evidence type="ECO:0000313" key="4">
    <source>
        <dbReference type="EMBL" id="TXK13679.1"/>
    </source>
</evidence>
<sequence>MSAEVHVSAAVVLDHEGRALLVRKRGTHTFMQPGGKPEPDETPAETLARELFEEVGLSVDAASLEPLGQFRADAANEPGFTVVAHAFRVREPVAASDVTIGAEIEELRWFGEAEASVLPLAPLSHVLLPLVWGASRG</sequence>
<keyword evidence="2" id="KW-0378">Hydrolase</keyword>
<feature type="domain" description="Nudix hydrolase" evidence="3">
    <location>
        <begin position="4"/>
        <end position="135"/>
    </location>
</feature>
<keyword evidence="5" id="KW-1185">Reference proteome</keyword>
<evidence type="ECO:0000313" key="5">
    <source>
        <dbReference type="Proteomes" id="UP000321034"/>
    </source>
</evidence>
<comment type="caution">
    <text evidence="4">The sequence shown here is derived from an EMBL/GenBank/DDBJ whole genome shotgun (WGS) entry which is preliminary data.</text>
</comment>
<dbReference type="Gene3D" id="3.90.79.10">
    <property type="entry name" value="Nucleoside Triphosphate Pyrophosphohydrolase"/>
    <property type="match status" value="1"/>
</dbReference>
<dbReference type="OrthoDB" id="9801098at2"/>
<dbReference type="InterPro" id="IPR015797">
    <property type="entry name" value="NUDIX_hydrolase-like_dom_sf"/>
</dbReference>
<dbReference type="PANTHER" id="PTHR43046">
    <property type="entry name" value="GDP-MANNOSE MANNOSYL HYDROLASE"/>
    <property type="match status" value="1"/>
</dbReference>
<dbReference type="PROSITE" id="PS51462">
    <property type="entry name" value="NUDIX"/>
    <property type="match status" value="1"/>
</dbReference>
<organism evidence="4 5">
    <name type="scientific">Microbacterium hatanonis</name>
    <dbReference type="NCBI Taxonomy" id="404366"/>
    <lineage>
        <taxon>Bacteria</taxon>
        <taxon>Bacillati</taxon>
        <taxon>Actinomycetota</taxon>
        <taxon>Actinomycetes</taxon>
        <taxon>Micrococcales</taxon>
        <taxon>Microbacteriaceae</taxon>
        <taxon>Microbacterium</taxon>
    </lineage>
</organism>
<proteinExistence type="predicted"/>
<dbReference type="PANTHER" id="PTHR43046:SF2">
    <property type="entry name" value="8-OXO-DGTP DIPHOSPHATASE-RELATED"/>
    <property type="match status" value="1"/>
</dbReference>
<evidence type="ECO:0000256" key="1">
    <source>
        <dbReference type="ARBA" id="ARBA00001946"/>
    </source>
</evidence>
<comment type="cofactor">
    <cofactor evidence="1">
        <name>Mg(2+)</name>
        <dbReference type="ChEBI" id="CHEBI:18420"/>
    </cofactor>
</comment>
<dbReference type="CDD" id="cd04690">
    <property type="entry name" value="NUDIX_Hydrolase"/>
    <property type="match status" value="1"/>
</dbReference>
<name>A0A5C8I5V3_9MICO</name>
<dbReference type="Pfam" id="PF00293">
    <property type="entry name" value="NUDIX"/>
    <property type="match status" value="1"/>
</dbReference>
<dbReference type="GO" id="GO:0016787">
    <property type="term" value="F:hydrolase activity"/>
    <property type="evidence" value="ECO:0007669"/>
    <property type="project" value="UniProtKB-KW"/>
</dbReference>
<evidence type="ECO:0000259" key="3">
    <source>
        <dbReference type="PROSITE" id="PS51462"/>
    </source>
</evidence>
<accession>A0A5C8I5V3</accession>
<dbReference type="PROSITE" id="PS00893">
    <property type="entry name" value="NUDIX_BOX"/>
    <property type="match status" value="1"/>
</dbReference>
<dbReference type="SUPFAM" id="SSF55811">
    <property type="entry name" value="Nudix"/>
    <property type="match status" value="1"/>
</dbReference>